<dbReference type="Proteomes" id="UP000625711">
    <property type="component" value="Unassembled WGS sequence"/>
</dbReference>
<feature type="region of interest" description="Disordered" evidence="1">
    <location>
        <begin position="16"/>
        <end position="53"/>
    </location>
</feature>
<sequence>MQTKHRLVKMAKIEYKKGPAHPSTRELSRADDGRAGRTLRGGSAGRDSTGAERCGETARLVEAFRPGMGNVGRRRSEGRGGARCWRNSNLKVSNGNKIDTGKGGKLLLLFS</sequence>
<evidence type="ECO:0000313" key="2">
    <source>
        <dbReference type="EMBL" id="KAF7279237.1"/>
    </source>
</evidence>
<accession>A0A834IT52</accession>
<keyword evidence="3" id="KW-1185">Reference proteome</keyword>
<dbReference type="AlphaFoldDB" id="A0A834IT52"/>
<reference evidence="2" key="1">
    <citation type="submission" date="2020-08" db="EMBL/GenBank/DDBJ databases">
        <title>Genome sequencing and assembly of the red palm weevil Rhynchophorus ferrugineus.</title>
        <authorList>
            <person name="Dias G.B."/>
            <person name="Bergman C.M."/>
            <person name="Manee M."/>
        </authorList>
    </citation>
    <scope>NUCLEOTIDE SEQUENCE</scope>
    <source>
        <strain evidence="2">AA-2017</strain>
        <tissue evidence="2">Whole larva</tissue>
    </source>
</reference>
<dbReference type="EMBL" id="JAACXV010000372">
    <property type="protein sequence ID" value="KAF7279237.1"/>
    <property type="molecule type" value="Genomic_DNA"/>
</dbReference>
<gene>
    <name evidence="2" type="ORF">GWI33_007504</name>
</gene>
<name>A0A834IT52_RHYFE</name>
<protein>
    <submittedName>
        <fullName evidence="2">Uncharacterized protein</fullName>
    </submittedName>
</protein>
<feature type="compositionally biased region" description="Basic and acidic residues" evidence="1">
    <location>
        <begin position="16"/>
        <end position="35"/>
    </location>
</feature>
<evidence type="ECO:0000256" key="1">
    <source>
        <dbReference type="SAM" id="MobiDB-lite"/>
    </source>
</evidence>
<organism evidence="2 3">
    <name type="scientific">Rhynchophorus ferrugineus</name>
    <name type="common">Red palm weevil</name>
    <name type="synonym">Curculio ferrugineus</name>
    <dbReference type="NCBI Taxonomy" id="354439"/>
    <lineage>
        <taxon>Eukaryota</taxon>
        <taxon>Metazoa</taxon>
        <taxon>Ecdysozoa</taxon>
        <taxon>Arthropoda</taxon>
        <taxon>Hexapoda</taxon>
        <taxon>Insecta</taxon>
        <taxon>Pterygota</taxon>
        <taxon>Neoptera</taxon>
        <taxon>Endopterygota</taxon>
        <taxon>Coleoptera</taxon>
        <taxon>Polyphaga</taxon>
        <taxon>Cucujiformia</taxon>
        <taxon>Curculionidae</taxon>
        <taxon>Dryophthorinae</taxon>
        <taxon>Rhynchophorus</taxon>
    </lineage>
</organism>
<comment type="caution">
    <text evidence="2">The sequence shown here is derived from an EMBL/GenBank/DDBJ whole genome shotgun (WGS) entry which is preliminary data.</text>
</comment>
<proteinExistence type="predicted"/>
<evidence type="ECO:0000313" key="3">
    <source>
        <dbReference type="Proteomes" id="UP000625711"/>
    </source>
</evidence>